<dbReference type="KEGG" id="roy:G3A56_23490"/>
<comment type="function">
    <text evidence="7">Part of a binding-protein-dependent transport system for a sugar.</text>
</comment>
<keyword evidence="5 9" id="KW-0732">Signal</keyword>
<dbReference type="InterPro" id="IPR006059">
    <property type="entry name" value="SBP"/>
</dbReference>
<evidence type="ECO:0000256" key="7">
    <source>
        <dbReference type="ARBA" id="ARBA00049629"/>
    </source>
</evidence>
<protein>
    <recommendedName>
        <fullName evidence="8">Probable sugar-binding periplasmic protein</fullName>
    </recommendedName>
</protein>
<evidence type="ECO:0000313" key="10">
    <source>
        <dbReference type="EMBL" id="QIB40780.1"/>
    </source>
</evidence>
<organism evidence="10 11">
    <name type="scientific">Rhizobium oryzihabitans</name>
    <dbReference type="NCBI Taxonomy" id="2267833"/>
    <lineage>
        <taxon>Bacteria</taxon>
        <taxon>Pseudomonadati</taxon>
        <taxon>Pseudomonadota</taxon>
        <taxon>Alphaproteobacteria</taxon>
        <taxon>Hyphomicrobiales</taxon>
        <taxon>Rhizobiaceae</taxon>
        <taxon>Rhizobium/Agrobacterium group</taxon>
        <taxon>Rhizobium</taxon>
    </lineage>
</organism>
<sequence length="413" mass="44251">MRKFLTTTALAVSMMAGAAQAAENVEVLHWWTSGGEAAALDVLKKDLEAKNITWTDMPVAGGGGTEAMTVLRARVTAGNAPTAVQMLGFDIQDWAKEGALGNLDELAAKDGWDKVIPKALQRFSKYDGHWIAAPVNVHSTNWMWINKAALDKAGGKEPKNWDELVAMLDNFKAQGITPIAAGGQPWQDATIFDAVVLSLGTDFYKQAFIDLDPAALGGEKMKTAFERMTKLRTYVDDNFSGRDWNLASAMVIEGKAGVQFMGDWAKGEFVKAKKVPGTDFVCVRYPETQGAVTFNSDQFAMFKVAADKVPAQMEMAAAIESPTFQSAFNVVKGSAPARSDVSNEAFDACGKKAIADLAEADKSGKLFGSMAHGHANPAAVKNAIYDVVTREFNGELTPDEAIVELPAAVAAAK</sequence>
<name>A0A7L5BPD9_9HYPH</name>
<dbReference type="AlphaFoldDB" id="A0A7L5BPD9"/>
<gene>
    <name evidence="10" type="ORF">G3A56_23490</name>
</gene>
<dbReference type="PANTHER" id="PTHR43649:SF28">
    <property type="entry name" value="BINDING PROTEIN COMPONENT OF ABC SUGAR TRANSPORTER-RELATED"/>
    <property type="match status" value="1"/>
</dbReference>
<evidence type="ECO:0000256" key="3">
    <source>
        <dbReference type="ARBA" id="ARBA00022448"/>
    </source>
</evidence>
<evidence type="ECO:0000256" key="5">
    <source>
        <dbReference type="ARBA" id="ARBA00022729"/>
    </source>
</evidence>
<dbReference type="EMBL" id="CP048635">
    <property type="protein sequence ID" value="QIB40780.1"/>
    <property type="molecule type" value="Genomic_DNA"/>
</dbReference>
<dbReference type="Gene3D" id="3.40.190.10">
    <property type="entry name" value="Periplasmic binding protein-like II"/>
    <property type="match status" value="2"/>
</dbReference>
<keyword evidence="11" id="KW-1185">Reference proteome</keyword>
<keyword evidence="6" id="KW-0574">Periplasm</keyword>
<dbReference type="RefSeq" id="WP_035225860.1">
    <property type="nucleotide sequence ID" value="NZ_CP048635.1"/>
</dbReference>
<evidence type="ECO:0000256" key="8">
    <source>
        <dbReference type="ARBA" id="ARBA00049753"/>
    </source>
</evidence>
<dbReference type="SUPFAM" id="SSF53850">
    <property type="entry name" value="Periplasmic binding protein-like II"/>
    <property type="match status" value="1"/>
</dbReference>
<dbReference type="Proteomes" id="UP000464865">
    <property type="component" value="Chromosome M15-12"/>
</dbReference>
<evidence type="ECO:0000256" key="4">
    <source>
        <dbReference type="ARBA" id="ARBA00022597"/>
    </source>
</evidence>
<dbReference type="Pfam" id="PF01547">
    <property type="entry name" value="SBP_bac_1"/>
    <property type="match status" value="1"/>
</dbReference>
<evidence type="ECO:0000256" key="2">
    <source>
        <dbReference type="ARBA" id="ARBA00008520"/>
    </source>
</evidence>
<proteinExistence type="inferred from homology"/>
<comment type="subcellular location">
    <subcellularLocation>
        <location evidence="1">Periplasm</location>
    </subcellularLocation>
</comment>
<evidence type="ECO:0000256" key="9">
    <source>
        <dbReference type="SAM" id="SignalP"/>
    </source>
</evidence>
<accession>A0A7L5BPD9</accession>
<keyword evidence="4" id="KW-0762">Sugar transport</keyword>
<evidence type="ECO:0000256" key="6">
    <source>
        <dbReference type="ARBA" id="ARBA00022764"/>
    </source>
</evidence>
<dbReference type="InterPro" id="IPR050490">
    <property type="entry name" value="Bact_solute-bd_prot1"/>
</dbReference>
<dbReference type="GO" id="GO:0042597">
    <property type="term" value="C:periplasmic space"/>
    <property type="evidence" value="ECO:0007669"/>
    <property type="project" value="UniProtKB-SubCell"/>
</dbReference>
<keyword evidence="3" id="KW-0813">Transport</keyword>
<feature type="signal peptide" evidence="9">
    <location>
        <begin position="1"/>
        <end position="21"/>
    </location>
</feature>
<feature type="chain" id="PRO_5029824488" description="Probable sugar-binding periplasmic protein" evidence="9">
    <location>
        <begin position="22"/>
        <end position="413"/>
    </location>
</feature>
<dbReference type="PANTHER" id="PTHR43649">
    <property type="entry name" value="ARABINOSE-BINDING PROTEIN-RELATED"/>
    <property type="match status" value="1"/>
</dbReference>
<comment type="similarity">
    <text evidence="2">Belongs to the bacterial solute-binding protein 1 family.</text>
</comment>
<reference evidence="10 11" key="1">
    <citation type="submission" date="2020-02" db="EMBL/GenBank/DDBJ databases">
        <title>Plant-Promoting Endophytic Bacterium Rhizobium oryzihabitans sp. nov., Isolated from the Root of Rice.</title>
        <authorList>
            <person name="zhao J."/>
            <person name="Zhang G."/>
        </authorList>
    </citation>
    <scope>NUCLEOTIDE SEQUENCE [LARGE SCALE GENOMIC DNA]</scope>
    <source>
        <strain evidence="10 11">M15</strain>
    </source>
</reference>
<evidence type="ECO:0000313" key="11">
    <source>
        <dbReference type="Proteomes" id="UP000464865"/>
    </source>
</evidence>
<evidence type="ECO:0000256" key="1">
    <source>
        <dbReference type="ARBA" id="ARBA00004418"/>
    </source>
</evidence>